<sequence length="68" mass="7273">MNSVDGLRTHNARRGTPCARASAPPVHPRLGTWHMETQEGPHTARGSTEASPHAGKHMQLAHTNVGTT</sequence>
<feature type="region of interest" description="Disordered" evidence="1">
    <location>
        <begin position="1"/>
        <end position="68"/>
    </location>
</feature>
<dbReference type="AlphaFoldDB" id="A0A0K8RH82"/>
<proteinExistence type="evidence at transcript level"/>
<dbReference type="EMBL" id="GADI01003949">
    <property type="protein sequence ID" value="JAA69859.1"/>
    <property type="molecule type" value="mRNA"/>
</dbReference>
<protein>
    <submittedName>
        <fullName evidence="2">Uncharacterized protein</fullName>
    </submittedName>
</protein>
<organism evidence="2">
    <name type="scientific">Ixodes ricinus</name>
    <name type="common">Common tick</name>
    <name type="synonym">Acarus ricinus</name>
    <dbReference type="NCBI Taxonomy" id="34613"/>
    <lineage>
        <taxon>Eukaryota</taxon>
        <taxon>Metazoa</taxon>
        <taxon>Ecdysozoa</taxon>
        <taxon>Arthropoda</taxon>
        <taxon>Chelicerata</taxon>
        <taxon>Arachnida</taxon>
        <taxon>Acari</taxon>
        <taxon>Parasitiformes</taxon>
        <taxon>Ixodida</taxon>
        <taxon>Ixodoidea</taxon>
        <taxon>Ixodidae</taxon>
        <taxon>Ixodinae</taxon>
        <taxon>Ixodes</taxon>
    </lineage>
</organism>
<evidence type="ECO:0000256" key="1">
    <source>
        <dbReference type="SAM" id="MobiDB-lite"/>
    </source>
</evidence>
<name>A0A0K8RH82_IXORI</name>
<reference evidence="2" key="1">
    <citation type="submission" date="2012-12" db="EMBL/GenBank/DDBJ databases">
        <title>Identification and characterization of a phenylalanine ammonia-lyase gene family in Isatis indigotica Fort.</title>
        <authorList>
            <person name="Liu Q."/>
            <person name="Chen J."/>
            <person name="Zhou X."/>
            <person name="Di P."/>
            <person name="Xiao Y."/>
            <person name="Xuan H."/>
            <person name="Zhang L."/>
            <person name="Chen W."/>
        </authorList>
    </citation>
    <scope>NUCLEOTIDE SEQUENCE</scope>
    <source>
        <tissue evidence="2">Salivary gland</tissue>
    </source>
</reference>
<accession>A0A0K8RH82</accession>
<evidence type="ECO:0000313" key="2">
    <source>
        <dbReference type="EMBL" id="JAA69859.1"/>
    </source>
</evidence>